<sequence length="413" mass="45309">MLHHMEVVGVAYVIGLNSGSSLDSVDVVLLDMDMDAEGWPKLHSVKAYHEYPWPTSVHRSVMRAINLDMGINDFCRLNFVVGATFATYVNDLLQTEGLESQDIAVIGVDGQTIYQEPPESTRWLGREFDDVVAAFEDGRLGSTLQIGEGAVIAALTKISTVTHFRPADMALGGTGAPIEEFLDYVHYRDKAPLITLNIGGIANIHAIHPQISRIMAFDTGPGNILMDRLAQEYFGLPYDRDGAIARSGHVNTSLLKTLLSHPFLKRTPPRSAWREDFSDAYLQSVIQEFPRVSKEDLMATFAEFTVQAIVLALQQVPFMNDTSYLVGNGGGVLNTMLTERLQELLPAHMHFVLSDLFGIPAKANEAAKFGALGYAHMMNIPGNIPHASGALGSAILGKLHRPPRAVWTERGQE</sequence>
<dbReference type="GO" id="GO:0005524">
    <property type="term" value="F:ATP binding"/>
    <property type="evidence" value="ECO:0007669"/>
    <property type="project" value="InterPro"/>
</dbReference>
<name>A0A2T2WE45_9FIRM</name>
<evidence type="ECO:0000313" key="1">
    <source>
        <dbReference type="EMBL" id="PSR20525.1"/>
    </source>
</evidence>
<evidence type="ECO:0008006" key="3">
    <source>
        <dbReference type="Google" id="ProtNLM"/>
    </source>
</evidence>
<dbReference type="AlphaFoldDB" id="A0A2T2WE45"/>
<dbReference type="SUPFAM" id="SSF53067">
    <property type="entry name" value="Actin-like ATPase domain"/>
    <property type="match status" value="1"/>
</dbReference>
<dbReference type="InterPro" id="IPR005338">
    <property type="entry name" value="Anhydro_N_Ac-Mur_kinase"/>
</dbReference>
<dbReference type="Proteomes" id="UP000241848">
    <property type="component" value="Unassembled WGS sequence"/>
</dbReference>
<accession>A0A2T2WE45</accession>
<protein>
    <recommendedName>
        <fullName evidence="3">Anhydro-N-acetylmuramic acid kinase</fullName>
    </recommendedName>
</protein>
<dbReference type="GO" id="GO:0009254">
    <property type="term" value="P:peptidoglycan turnover"/>
    <property type="evidence" value="ECO:0007669"/>
    <property type="project" value="InterPro"/>
</dbReference>
<reference evidence="1 2" key="1">
    <citation type="journal article" date="2014" name="BMC Genomics">
        <title>Comparison of environmental and isolate Sulfobacillus genomes reveals diverse carbon, sulfur, nitrogen, and hydrogen metabolisms.</title>
        <authorList>
            <person name="Justice N.B."/>
            <person name="Norman A."/>
            <person name="Brown C.T."/>
            <person name="Singh A."/>
            <person name="Thomas B.C."/>
            <person name="Banfield J.F."/>
        </authorList>
    </citation>
    <scope>NUCLEOTIDE SEQUENCE [LARGE SCALE GENOMIC DNA]</scope>
    <source>
        <strain evidence="1">AMDSBA3</strain>
    </source>
</reference>
<evidence type="ECO:0000313" key="2">
    <source>
        <dbReference type="Proteomes" id="UP000241848"/>
    </source>
</evidence>
<dbReference type="GO" id="GO:0016773">
    <property type="term" value="F:phosphotransferase activity, alcohol group as acceptor"/>
    <property type="evidence" value="ECO:0007669"/>
    <property type="project" value="InterPro"/>
</dbReference>
<dbReference type="PANTHER" id="PTHR30605">
    <property type="entry name" value="ANHYDRO-N-ACETYLMURAMIC ACID KINASE"/>
    <property type="match status" value="1"/>
</dbReference>
<dbReference type="InterPro" id="IPR043129">
    <property type="entry name" value="ATPase_NBD"/>
</dbReference>
<gene>
    <name evidence="1" type="ORF">C7B45_14595</name>
</gene>
<dbReference type="EMBL" id="PXYV01000059">
    <property type="protein sequence ID" value="PSR20525.1"/>
    <property type="molecule type" value="Genomic_DNA"/>
</dbReference>
<organism evidence="1 2">
    <name type="scientific">Sulfobacillus acidophilus</name>
    <dbReference type="NCBI Taxonomy" id="53633"/>
    <lineage>
        <taxon>Bacteria</taxon>
        <taxon>Bacillati</taxon>
        <taxon>Bacillota</taxon>
        <taxon>Clostridia</taxon>
        <taxon>Eubacteriales</taxon>
        <taxon>Clostridiales Family XVII. Incertae Sedis</taxon>
        <taxon>Sulfobacillus</taxon>
    </lineage>
</organism>
<dbReference type="PANTHER" id="PTHR30605:SF0">
    <property type="entry name" value="ANHYDRO-N-ACETYLMURAMIC ACID KINASE"/>
    <property type="match status" value="1"/>
</dbReference>
<comment type="caution">
    <text evidence="1">The sequence shown here is derived from an EMBL/GenBank/DDBJ whole genome shotgun (WGS) entry which is preliminary data.</text>
</comment>
<dbReference type="GO" id="GO:0006040">
    <property type="term" value="P:amino sugar metabolic process"/>
    <property type="evidence" value="ECO:0007669"/>
    <property type="project" value="InterPro"/>
</dbReference>
<proteinExistence type="predicted"/>
<dbReference type="Gene3D" id="3.30.420.40">
    <property type="match status" value="2"/>
</dbReference>
<dbReference type="Pfam" id="PF03702">
    <property type="entry name" value="AnmK"/>
    <property type="match status" value="1"/>
</dbReference>